<comment type="caution">
    <text evidence="1">The sequence shown here is derived from an EMBL/GenBank/DDBJ whole genome shotgun (WGS) entry which is preliminary data.</text>
</comment>
<accession>A0ABW2PYL3</accession>
<keyword evidence="2" id="KW-1185">Reference proteome</keyword>
<dbReference type="RefSeq" id="WP_380967738.1">
    <property type="nucleotide sequence ID" value="NZ_JBHTCO010000020.1"/>
</dbReference>
<name>A0ABW2PYL3_9BACL</name>
<reference evidence="2" key="1">
    <citation type="journal article" date="2019" name="Int. J. Syst. Evol. Microbiol.">
        <title>The Global Catalogue of Microorganisms (GCM) 10K type strain sequencing project: providing services to taxonomists for standard genome sequencing and annotation.</title>
        <authorList>
            <consortium name="The Broad Institute Genomics Platform"/>
            <consortium name="The Broad Institute Genome Sequencing Center for Infectious Disease"/>
            <person name="Wu L."/>
            <person name="Ma J."/>
        </authorList>
    </citation>
    <scope>NUCLEOTIDE SEQUENCE [LARGE SCALE GENOMIC DNA]</scope>
    <source>
        <strain evidence="2">CGMCC 1.16305</strain>
    </source>
</reference>
<protein>
    <submittedName>
        <fullName evidence="1">Uncharacterized protein</fullName>
    </submittedName>
</protein>
<dbReference type="Proteomes" id="UP001596505">
    <property type="component" value="Unassembled WGS sequence"/>
</dbReference>
<proteinExistence type="predicted"/>
<sequence>MPKFTTGPIENTGTPSATINLKFLNNSKSTAVVRAKVFHLDGAKRKIFDTGFLTIDPKSSAFVLNVDVSGEAQYEVQFRSNLSNKEVQFSSWGFRDNGRVNPSQRVLNSELTMR</sequence>
<dbReference type="EMBL" id="JBHTCO010000020">
    <property type="protein sequence ID" value="MFC7394408.1"/>
    <property type="molecule type" value="Genomic_DNA"/>
</dbReference>
<evidence type="ECO:0000313" key="1">
    <source>
        <dbReference type="EMBL" id="MFC7394408.1"/>
    </source>
</evidence>
<organism evidence="1 2">
    <name type="scientific">Scopulibacillus cellulosilyticus</name>
    <dbReference type="NCBI Taxonomy" id="2665665"/>
    <lineage>
        <taxon>Bacteria</taxon>
        <taxon>Bacillati</taxon>
        <taxon>Bacillota</taxon>
        <taxon>Bacilli</taxon>
        <taxon>Bacillales</taxon>
        <taxon>Sporolactobacillaceae</taxon>
        <taxon>Scopulibacillus</taxon>
    </lineage>
</organism>
<gene>
    <name evidence="1" type="ORF">ACFQRG_15730</name>
</gene>
<evidence type="ECO:0000313" key="2">
    <source>
        <dbReference type="Proteomes" id="UP001596505"/>
    </source>
</evidence>